<keyword evidence="2" id="KW-0472">Membrane</keyword>
<accession>A0A8H4QVU5</accession>
<evidence type="ECO:0000313" key="4">
    <source>
        <dbReference type="EMBL" id="KAF4617590.1"/>
    </source>
</evidence>
<keyword evidence="5" id="KW-1185">Reference proteome</keyword>
<evidence type="ECO:0000256" key="3">
    <source>
        <dbReference type="SAM" id="SignalP"/>
    </source>
</evidence>
<feature type="region of interest" description="Disordered" evidence="1">
    <location>
        <begin position="503"/>
        <end position="534"/>
    </location>
</feature>
<name>A0A8H4QVU5_9AGAR</name>
<feature type="signal peptide" evidence="3">
    <location>
        <begin position="1"/>
        <end position="23"/>
    </location>
</feature>
<dbReference type="Proteomes" id="UP000521872">
    <property type="component" value="Unassembled WGS sequence"/>
</dbReference>
<keyword evidence="2" id="KW-0812">Transmembrane</keyword>
<feature type="chain" id="PRO_5034509377" evidence="3">
    <location>
        <begin position="24"/>
        <end position="534"/>
    </location>
</feature>
<gene>
    <name evidence="4" type="ORF">D9613_005951</name>
</gene>
<keyword evidence="3" id="KW-0732">Signal</keyword>
<evidence type="ECO:0000256" key="1">
    <source>
        <dbReference type="SAM" id="MobiDB-lite"/>
    </source>
</evidence>
<dbReference type="AlphaFoldDB" id="A0A8H4QVU5"/>
<keyword evidence="2" id="KW-1133">Transmembrane helix</keyword>
<organism evidence="4 5">
    <name type="scientific">Agrocybe pediades</name>
    <dbReference type="NCBI Taxonomy" id="84607"/>
    <lineage>
        <taxon>Eukaryota</taxon>
        <taxon>Fungi</taxon>
        <taxon>Dikarya</taxon>
        <taxon>Basidiomycota</taxon>
        <taxon>Agaricomycotina</taxon>
        <taxon>Agaricomycetes</taxon>
        <taxon>Agaricomycetidae</taxon>
        <taxon>Agaricales</taxon>
        <taxon>Agaricineae</taxon>
        <taxon>Strophariaceae</taxon>
        <taxon>Agrocybe</taxon>
    </lineage>
</organism>
<evidence type="ECO:0000313" key="5">
    <source>
        <dbReference type="Proteomes" id="UP000521872"/>
    </source>
</evidence>
<feature type="compositionally biased region" description="Polar residues" evidence="1">
    <location>
        <begin position="511"/>
        <end position="528"/>
    </location>
</feature>
<feature type="region of interest" description="Disordered" evidence="1">
    <location>
        <begin position="356"/>
        <end position="388"/>
    </location>
</feature>
<sequence length="534" mass="56902">MAYSVGLLLCVLALGTLVAQVNGLKFNITDVQQCQPIMVSFEGTNLTGPGVPAALTVIPVNSTAISIPVDPSYIPTGIAITFLPLPAGSNFLASLDDSAGDSLIDVSDLIRVLPSSGFSNSTCLAAMRSVAQRRFSLATNVSQCEEMSIMYDTTVVSKAPSIRVFSPKGHSSLLNLTSDDSATGTAKYLMDFPRGKEVVLLMDDGNTIKETSPLITVAGDASSDSSCLKVVKGNMNTSDMNMTVDNNNPANSVSTPSRALVIGGATGGAVVVLIALSMVIFVVRDRRRRQLPLQLSSPSQLENQPEVNEKAVTSGNFTRPVSPKNPQNPRGTVFNPIYATNPAFLSPTNSKYQRGSMASWAQRIPEDQRSRISSIKPPSPALQSSRSEERLSIESLDIEGMLNMATLQAENLPRSRKNSEVTIYGHIIPLHTPTLVVPTVSRSKTQISERHLRNPSDVPAGPDSMAFSGYSVNPFDGHASITPSILQDNLVISKPSGSLLELPLSPRDGRSSNARIASGLASNRSSSDWYGIAQ</sequence>
<dbReference type="EMBL" id="JAACJL010000030">
    <property type="protein sequence ID" value="KAF4617590.1"/>
    <property type="molecule type" value="Genomic_DNA"/>
</dbReference>
<comment type="caution">
    <text evidence="4">The sequence shown here is derived from an EMBL/GenBank/DDBJ whole genome shotgun (WGS) entry which is preliminary data.</text>
</comment>
<proteinExistence type="predicted"/>
<reference evidence="4 5" key="1">
    <citation type="submission" date="2019-12" db="EMBL/GenBank/DDBJ databases">
        <authorList>
            <person name="Floudas D."/>
            <person name="Bentzer J."/>
            <person name="Ahren D."/>
            <person name="Johansson T."/>
            <person name="Persson P."/>
            <person name="Tunlid A."/>
        </authorList>
    </citation>
    <scope>NUCLEOTIDE SEQUENCE [LARGE SCALE GENOMIC DNA]</scope>
    <source>
        <strain evidence="4 5">CBS 102.39</strain>
    </source>
</reference>
<evidence type="ECO:0000256" key="2">
    <source>
        <dbReference type="SAM" id="Phobius"/>
    </source>
</evidence>
<protein>
    <submittedName>
        <fullName evidence="4">Uncharacterized protein</fullName>
    </submittedName>
</protein>
<feature type="transmembrane region" description="Helical" evidence="2">
    <location>
        <begin position="259"/>
        <end position="283"/>
    </location>
</feature>